<keyword evidence="4" id="KW-0732">Signal</keyword>
<dbReference type="PROSITE" id="PS51766">
    <property type="entry name" value="DOCKERIN"/>
    <property type="match status" value="1"/>
</dbReference>
<evidence type="ECO:0000313" key="7">
    <source>
        <dbReference type="Proteomes" id="UP000633365"/>
    </source>
</evidence>
<dbReference type="InterPro" id="IPR008965">
    <property type="entry name" value="CBM2/CBM3_carb-bd_dom_sf"/>
</dbReference>
<dbReference type="RefSeq" id="WP_201426793.1">
    <property type="nucleotide sequence ID" value="NZ_JAEQMG010000035.1"/>
</dbReference>
<proteinExistence type="predicted"/>
<dbReference type="SUPFAM" id="SSF63446">
    <property type="entry name" value="Type I dockerin domain"/>
    <property type="match status" value="1"/>
</dbReference>
<keyword evidence="3" id="KW-0677">Repeat</keyword>
<evidence type="ECO:0000256" key="2">
    <source>
        <dbReference type="ARBA" id="ARBA00022525"/>
    </source>
</evidence>
<evidence type="ECO:0000256" key="1">
    <source>
        <dbReference type="ARBA" id="ARBA00004613"/>
    </source>
</evidence>
<reference evidence="6" key="1">
    <citation type="submission" date="2021-01" db="EMBL/GenBank/DDBJ databases">
        <title>Genome public.</title>
        <authorList>
            <person name="Liu C."/>
            <person name="Sun Q."/>
        </authorList>
    </citation>
    <scope>NUCLEOTIDE SEQUENCE</scope>
    <source>
        <strain evidence="6">M6</strain>
    </source>
</reference>
<accession>A0A934TYE1</accession>
<organism evidence="6 7">
    <name type="scientific">Ruminococcus difficilis</name>
    <dbReference type="NCBI Taxonomy" id="2763069"/>
    <lineage>
        <taxon>Bacteria</taxon>
        <taxon>Bacillati</taxon>
        <taxon>Bacillota</taxon>
        <taxon>Clostridia</taxon>
        <taxon>Eubacteriales</taxon>
        <taxon>Oscillospiraceae</taxon>
        <taxon>Ruminococcus</taxon>
    </lineage>
</organism>
<dbReference type="InterPro" id="IPR016134">
    <property type="entry name" value="Dockerin_dom"/>
</dbReference>
<dbReference type="CDD" id="cd14256">
    <property type="entry name" value="Dockerin_I"/>
    <property type="match status" value="1"/>
</dbReference>
<dbReference type="InterPro" id="IPR002102">
    <property type="entry name" value="Cohesin_dom"/>
</dbReference>
<feature type="domain" description="Dockerin" evidence="5">
    <location>
        <begin position="169"/>
        <end position="238"/>
    </location>
</feature>
<dbReference type="SUPFAM" id="SSF49384">
    <property type="entry name" value="Carbohydrate-binding domain"/>
    <property type="match status" value="1"/>
</dbReference>
<dbReference type="GO" id="GO:0005576">
    <property type="term" value="C:extracellular region"/>
    <property type="evidence" value="ECO:0007669"/>
    <property type="project" value="UniProtKB-SubCell"/>
</dbReference>
<protein>
    <recommendedName>
        <fullName evidence="5">Dockerin domain-containing protein</fullName>
    </recommendedName>
</protein>
<dbReference type="AlphaFoldDB" id="A0A934TYE1"/>
<keyword evidence="2" id="KW-0964">Secreted</keyword>
<gene>
    <name evidence="6" type="ORF">JKK62_02300</name>
</gene>
<feature type="chain" id="PRO_5039213961" description="Dockerin domain-containing protein" evidence="4">
    <location>
        <begin position="24"/>
        <end position="243"/>
    </location>
</feature>
<feature type="signal peptide" evidence="4">
    <location>
        <begin position="1"/>
        <end position="23"/>
    </location>
</feature>
<evidence type="ECO:0000256" key="3">
    <source>
        <dbReference type="ARBA" id="ARBA00022737"/>
    </source>
</evidence>
<name>A0A934TYE1_9FIRM</name>
<dbReference type="Proteomes" id="UP000633365">
    <property type="component" value="Unassembled WGS sequence"/>
</dbReference>
<keyword evidence="7" id="KW-1185">Reference proteome</keyword>
<dbReference type="InterPro" id="IPR036439">
    <property type="entry name" value="Dockerin_dom_sf"/>
</dbReference>
<dbReference type="GO" id="GO:0000272">
    <property type="term" value="P:polysaccharide catabolic process"/>
    <property type="evidence" value="ECO:0007669"/>
    <property type="project" value="InterPro"/>
</dbReference>
<comment type="caution">
    <text evidence="6">The sequence shown here is derived from an EMBL/GenBank/DDBJ whole genome shotgun (WGS) entry which is preliminary data.</text>
</comment>
<dbReference type="Gene3D" id="1.10.1330.10">
    <property type="entry name" value="Dockerin domain"/>
    <property type="match status" value="1"/>
</dbReference>
<evidence type="ECO:0000259" key="5">
    <source>
        <dbReference type="PROSITE" id="PS51766"/>
    </source>
</evidence>
<evidence type="ECO:0000256" key="4">
    <source>
        <dbReference type="SAM" id="SignalP"/>
    </source>
</evidence>
<dbReference type="Gene3D" id="2.60.40.680">
    <property type="match status" value="1"/>
</dbReference>
<comment type="subcellular location">
    <subcellularLocation>
        <location evidence="1">Secreted</location>
    </subcellularLocation>
</comment>
<dbReference type="Pfam" id="PF00963">
    <property type="entry name" value="Cohesin"/>
    <property type="match status" value="1"/>
</dbReference>
<dbReference type="GO" id="GO:0030246">
    <property type="term" value="F:carbohydrate binding"/>
    <property type="evidence" value="ECO:0007669"/>
    <property type="project" value="InterPro"/>
</dbReference>
<evidence type="ECO:0000313" key="6">
    <source>
        <dbReference type="EMBL" id="MBK6087491.1"/>
    </source>
</evidence>
<sequence>MMKASKRLFAIILSFLIILSVTAVTVNADSEPRFELTKAYGDPGETVQIELKICDNPGITALSVSIGYSADDLELISVDNGGLFETPISLGMLTVNPFTVSWYASDSGNKTDNGTVAVITFRIREGAEDSPITVTYNPENVFDNTLQNKTFATVNGMVGIGEEPIGPPKPYFLGDADGNGELESVDATFIQRCIAQIPTPYTKAELMRGDVDGSGDLELTDVTAIQYYLCHLKTPYPIGETIS</sequence>
<dbReference type="EMBL" id="JAEQMG010000035">
    <property type="protein sequence ID" value="MBK6087491.1"/>
    <property type="molecule type" value="Genomic_DNA"/>
</dbReference>